<dbReference type="Proteomes" id="UP000281553">
    <property type="component" value="Unassembled WGS sequence"/>
</dbReference>
<name>A0A3P7LCP2_DIBLA</name>
<sequence length="283" mass="31210">MGADADIHAFRCPVVSVGRFQCLQLYKRESDDFINYACSANCECGRFQLRSLTEDQFKCLLFVCGLQYLRDAEIRDRILPHMQQSSSVTLRELAAECQTMINLKHDLAMVQCASTTGSVNADAAAKLPPISRPSKPPRRNPCPFLVSSAARSIPIGIAGLGNIAARNSTSHPPKEPSYPCSLAYFDAELKRLEEFGVLTPVPYLACAAPIVVKPEEDTVIAAISIEDGVRCRLSEAIRRIPVTAIDIIRATKQNSVFRLSIYYLQTSLPTPALTGDLYQLLMR</sequence>
<organism evidence="1 2">
    <name type="scientific">Dibothriocephalus latus</name>
    <name type="common">Fish tapeworm</name>
    <name type="synonym">Diphyllobothrium latum</name>
    <dbReference type="NCBI Taxonomy" id="60516"/>
    <lineage>
        <taxon>Eukaryota</taxon>
        <taxon>Metazoa</taxon>
        <taxon>Spiralia</taxon>
        <taxon>Lophotrochozoa</taxon>
        <taxon>Platyhelminthes</taxon>
        <taxon>Cestoda</taxon>
        <taxon>Eucestoda</taxon>
        <taxon>Diphyllobothriidea</taxon>
        <taxon>Diphyllobothriidae</taxon>
        <taxon>Dibothriocephalus</taxon>
    </lineage>
</organism>
<evidence type="ECO:0000313" key="2">
    <source>
        <dbReference type="Proteomes" id="UP000281553"/>
    </source>
</evidence>
<dbReference type="AlphaFoldDB" id="A0A3P7LCP2"/>
<evidence type="ECO:0000313" key="1">
    <source>
        <dbReference type="EMBL" id="VDN09687.1"/>
    </source>
</evidence>
<keyword evidence="2" id="KW-1185">Reference proteome</keyword>
<dbReference type="EMBL" id="UYRU01047583">
    <property type="protein sequence ID" value="VDN09687.1"/>
    <property type="molecule type" value="Genomic_DNA"/>
</dbReference>
<accession>A0A3P7LCP2</accession>
<dbReference type="OrthoDB" id="6263243at2759"/>
<reference evidence="1 2" key="1">
    <citation type="submission" date="2018-11" db="EMBL/GenBank/DDBJ databases">
        <authorList>
            <consortium name="Pathogen Informatics"/>
        </authorList>
    </citation>
    <scope>NUCLEOTIDE SEQUENCE [LARGE SCALE GENOMIC DNA]</scope>
</reference>
<gene>
    <name evidence="1" type="ORF">DILT_LOCUS5518</name>
</gene>
<proteinExistence type="predicted"/>
<protein>
    <submittedName>
        <fullName evidence="1">Uncharacterized protein</fullName>
    </submittedName>
</protein>